<proteinExistence type="predicted"/>
<keyword evidence="1" id="KW-0472">Membrane</keyword>
<evidence type="ECO:0000313" key="3">
    <source>
        <dbReference type="Proteomes" id="UP000461730"/>
    </source>
</evidence>
<feature type="transmembrane region" description="Helical" evidence="1">
    <location>
        <begin position="194"/>
        <end position="214"/>
    </location>
</feature>
<dbReference type="InterPro" id="IPR018580">
    <property type="entry name" value="Uncharacterised_YfhO"/>
</dbReference>
<keyword evidence="1" id="KW-1133">Transmembrane helix</keyword>
<dbReference type="Pfam" id="PF09586">
    <property type="entry name" value="YfhO"/>
    <property type="match status" value="1"/>
</dbReference>
<organism evidence="2 3">
    <name type="scientific">Chitinophaga tropicalis</name>
    <dbReference type="NCBI Taxonomy" id="2683588"/>
    <lineage>
        <taxon>Bacteria</taxon>
        <taxon>Pseudomonadati</taxon>
        <taxon>Bacteroidota</taxon>
        <taxon>Chitinophagia</taxon>
        <taxon>Chitinophagales</taxon>
        <taxon>Chitinophagaceae</taxon>
        <taxon>Chitinophaga</taxon>
    </lineage>
</organism>
<keyword evidence="1" id="KW-0812">Transmembrane</keyword>
<feature type="transmembrane region" description="Helical" evidence="1">
    <location>
        <begin position="121"/>
        <end position="143"/>
    </location>
</feature>
<feature type="transmembrane region" description="Helical" evidence="1">
    <location>
        <begin position="512"/>
        <end position="529"/>
    </location>
</feature>
<feature type="transmembrane region" description="Helical" evidence="1">
    <location>
        <begin position="282"/>
        <end position="304"/>
    </location>
</feature>
<dbReference type="EMBL" id="WRXN01000005">
    <property type="protein sequence ID" value="MVT09151.1"/>
    <property type="molecule type" value="Genomic_DNA"/>
</dbReference>
<keyword evidence="3" id="KW-1185">Reference proteome</keyword>
<feature type="transmembrane region" description="Helical" evidence="1">
    <location>
        <begin position="410"/>
        <end position="428"/>
    </location>
</feature>
<feature type="transmembrane region" description="Helical" evidence="1">
    <location>
        <begin position="474"/>
        <end position="492"/>
    </location>
</feature>
<dbReference type="AlphaFoldDB" id="A0A7K1U470"/>
<feature type="transmembrane region" description="Helical" evidence="1">
    <location>
        <begin position="171"/>
        <end position="188"/>
    </location>
</feature>
<dbReference type="Proteomes" id="UP000461730">
    <property type="component" value="Unassembled WGS sequence"/>
</dbReference>
<feature type="transmembrane region" description="Helical" evidence="1">
    <location>
        <begin position="12"/>
        <end position="31"/>
    </location>
</feature>
<feature type="transmembrane region" description="Helical" evidence="1">
    <location>
        <begin position="226"/>
        <end position="244"/>
    </location>
</feature>
<feature type="transmembrane region" description="Helical" evidence="1">
    <location>
        <begin position="566"/>
        <end position="589"/>
    </location>
</feature>
<feature type="transmembrane region" description="Helical" evidence="1">
    <location>
        <begin position="94"/>
        <end position="114"/>
    </location>
</feature>
<feature type="transmembrane region" description="Helical" evidence="1">
    <location>
        <begin position="596"/>
        <end position="613"/>
    </location>
</feature>
<feature type="transmembrane region" description="Helical" evidence="1">
    <location>
        <begin position="250"/>
        <end position="270"/>
    </location>
</feature>
<protein>
    <submittedName>
        <fullName evidence="2">YfhO family protein</fullName>
    </submittedName>
</protein>
<evidence type="ECO:0000256" key="1">
    <source>
        <dbReference type="SAM" id="Phobius"/>
    </source>
</evidence>
<gene>
    <name evidence="2" type="ORF">GO493_12835</name>
</gene>
<dbReference type="PANTHER" id="PTHR38454">
    <property type="entry name" value="INTEGRAL MEMBRANE PROTEIN-RELATED"/>
    <property type="match status" value="1"/>
</dbReference>
<name>A0A7K1U470_9BACT</name>
<dbReference type="RefSeq" id="WP_157306581.1">
    <property type="nucleotide sequence ID" value="NZ_WRXN01000005.1"/>
</dbReference>
<evidence type="ECO:0000313" key="2">
    <source>
        <dbReference type="EMBL" id="MVT09151.1"/>
    </source>
</evidence>
<accession>A0A7K1U470</accession>
<feature type="transmembrane region" description="Helical" evidence="1">
    <location>
        <begin position="435"/>
        <end position="454"/>
    </location>
</feature>
<comment type="caution">
    <text evidence="2">The sequence shown here is derived from an EMBL/GenBank/DDBJ whole genome shotgun (WGS) entry which is preliminary data.</text>
</comment>
<reference evidence="2 3" key="1">
    <citation type="submission" date="2019-12" db="EMBL/GenBank/DDBJ databases">
        <title>Chitinophaga sp. strain ysch24 (GDMCC 1.1355), whole genome shotgun sequence.</title>
        <authorList>
            <person name="Zhang X."/>
        </authorList>
    </citation>
    <scope>NUCLEOTIDE SEQUENCE [LARGE SCALE GENOMIC DNA]</scope>
    <source>
        <strain evidence="3">ysch24</strain>
    </source>
</reference>
<sequence length="893" mass="98953">MNSFSWKKIIPHVIAIAVFLIVALVYCSPALEGKVLQQTDIVHWKGTAQDAFNYKAQHGHFPLWNTHSFSGMPNYLIAMEGHSLLPNLQRLMQFYLPQPAAAFFMACLCFYILCMAYSMNVWVAILGALGFAYATYNPIIISVGHETKMAAISYMPGLMAGLVLLYRKRYVIGLMVTALFATLEIGAGHPQVTYYLLMTLGIMTVAYIIKWIVGPSFSKMDQKDKTRLLISLAVIILLAFWRIASGDASPLYYVLLVIVAFVIAFIWILIRTKGRKRDFEFRHMFIALSLAALGGLIGIGNSALSLLTTYEYTKYSIRGSKGIDVTGGDTKQAQTSGLDESYAFSYSLGMGEALVLMMPNAYGASSAQHLDPDSKVISALTAKNVPEGPASQLAANLPKYWGGISPFTSGPPYSGALICFLAVIGFAVTRGVSRWWILAATVFTIFIAWGSYFIEFNKILFDYLPMYNKFRAPSMALIIPQLLLPLMATIGLQRIFFEPDGMENLKKNFKNVLYAAGGLFGVALLVYLFNDFSGSIDGQIVQAYAQQAGEELAHTIISGMKEDRKAMFIAGLGHALWIGLLVLIALFLYQRNTVKPTVILAVFIFVNMADLLIQANKYLNKENYQDELSYQSNNFAFTTADQQILQDKDAHYRVLNLASGDPFTDAVTSYHHRSVGGYHAAKLRIYQDVLENQFSRKDGGLNMNVLNMLDTRYVITPSRQEGQPAGAAVQRNPDALGACWFVKNIRYTNGPVETIKSLSDFNPKDTAIVDASFKAAAPEPVFDSAASIKLVSYDNDDIKYATNAASNQFAVLSEVYYPAGWNAYIDGKKTAYASANYILRGISVPAGQHTIEFKFEPTAFYTGQKLVYIANVLLWLSIAASIFIFWKQQRKTA</sequence>
<dbReference type="PANTHER" id="PTHR38454:SF1">
    <property type="entry name" value="INTEGRAL MEMBRANE PROTEIN"/>
    <property type="match status" value="1"/>
</dbReference>
<feature type="transmembrane region" description="Helical" evidence="1">
    <location>
        <begin position="149"/>
        <end position="166"/>
    </location>
</feature>
<feature type="transmembrane region" description="Helical" evidence="1">
    <location>
        <begin position="866"/>
        <end position="886"/>
    </location>
</feature>